<dbReference type="PANTHER" id="PTHR30173">
    <property type="entry name" value="SIGMA 19 FACTOR"/>
    <property type="match status" value="1"/>
</dbReference>
<dbReference type="Gene3D" id="1.10.10.10">
    <property type="entry name" value="Winged helix-like DNA-binding domain superfamily/Winged helix DNA-binding domain"/>
    <property type="match status" value="1"/>
</dbReference>
<evidence type="ECO:0000256" key="1">
    <source>
        <dbReference type="ARBA" id="ARBA00010641"/>
    </source>
</evidence>
<dbReference type="RefSeq" id="WP_344646990.1">
    <property type="nucleotide sequence ID" value="NZ_BAAAGX010000003.1"/>
</dbReference>
<dbReference type="InterPro" id="IPR007627">
    <property type="entry name" value="RNA_pol_sigma70_r2"/>
</dbReference>
<keyword evidence="3" id="KW-0731">Sigma factor</keyword>
<dbReference type="InterPro" id="IPR013325">
    <property type="entry name" value="RNA_pol_sigma_r2"/>
</dbReference>
<evidence type="ECO:0000259" key="6">
    <source>
        <dbReference type="Pfam" id="PF08281"/>
    </source>
</evidence>
<dbReference type="SUPFAM" id="SSF88946">
    <property type="entry name" value="Sigma2 domain of RNA polymerase sigma factors"/>
    <property type="match status" value="1"/>
</dbReference>
<evidence type="ECO:0000259" key="5">
    <source>
        <dbReference type="Pfam" id="PF04542"/>
    </source>
</evidence>
<feature type="domain" description="RNA polymerase sigma-70 region 2" evidence="5">
    <location>
        <begin position="14"/>
        <end position="76"/>
    </location>
</feature>
<evidence type="ECO:0000256" key="3">
    <source>
        <dbReference type="ARBA" id="ARBA00023082"/>
    </source>
</evidence>
<dbReference type="EMBL" id="BAAAGX010000003">
    <property type="protein sequence ID" value="GAA0222164.1"/>
    <property type="molecule type" value="Genomic_DNA"/>
</dbReference>
<comment type="similarity">
    <text evidence="1">Belongs to the sigma-70 factor family. ECF subfamily.</text>
</comment>
<dbReference type="InterPro" id="IPR036388">
    <property type="entry name" value="WH-like_DNA-bd_sf"/>
</dbReference>
<dbReference type="InterPro" id="IPR013249">
    <property type="entry name" value="RNA_pol_sigma70_r4_t2"/>
</dbReference>
<dbReference type="InterPro" id="IPR013324">
    <property type="entry name" value="RNA_pol_sigma_r3/r4-like"/>
</dbReference>
<dbReference type="Pfam" id="PF04542">
    <property type="entry name" value="Sigma70_r2"/>
    <property type="match status" value="1"/>
</dbReference>
<reference evidence="7 8" key="1">
    <citation type="journal article" date="2019" name="Int. J. Syst. Evol. Microbiol.">
        <title>The Global Catalogue of Microorganisms (GCM) 10K type strain sequencing project: providing services to taxonomists for standard genome sequencing and annotation.</title>
        <authorList>
            <consortium name="The Broad Institute Genomics Platform"/>
            <consortium name="The Broad Institute Genome Sequencing Center for Infectious Disease"/>
            <person name="Wu L."/>
            <person name="Ma J."/>
        </authorList>
    </citation>
    <scope>NUCLEOTIDE SEQUENCE [LARGE SCALE GENOMIC DNA]</scope>
    <source>
        <strain evidence="7 8">JCM 10425</strain>
    </source>
</reference>
<sequence length="202" mass="21876">MVEIGSPGLGEFLAVRDRLLAIARHVAGGLADPDDIVQDAWMCWQRADRAVVVDPSAFLCRTTARLSVSAVRSRLRRPVVPAGPWLERLAGPEVDPARLAEQSDAVRAVIRLLTDVLAPRDQVIYLLREAFGWPYHQIASAVGLSETNTRQHARRARLRLAATPGTNRPPTAAATHRELLSAFLDASRTGDHAALVGLASTA</sequence>
<dbReference type="PANTHER" id="PTHR30173:SF36">
    <property type="entry name" value="ECF RNA POLYMERASE SIGMA FACTOR SIGJ"/>
    <property type="match status" value="1"/>
</dbReference>
<dbReference type="Proteomes" id="UP001500967">
    <property type="component" value="Unassembled WGS sequence"/>
</dbReference>
<proteinExistence type="inferred from homology"/>
<dbReference type="SUPFAM" id="SSF88659">
    <property type="entry name" value="Sigma3 and sigma4 domains of RNA polymerase sigma factors"/>
    <property type="match status" value="1"/>
</dbReference>
<gene>
    <name evidence="7" type="ORF">GCM10009539_04180</name>
</gene>
<evidence type="ECO:0000313" key="7">
    <source>
        <dbReference type="EMBL" id="GAA0222164.1"/>
    </source>
</evidence>
<dbReference type="InterPro" id="IPR052704">
    <property type="entry name" value="ECF_Sigma-70_Domain"/>
</dbReference>
<evidence type="ECO:0000313" key="8">
    <source>
        <dbReference type="Proteomes" id="UP001500967"/>
    </source>
</evidence>
<name>A0ABN0THY6_9ACTN</name>
<evidence type="ECO:0000256" key="4">
    <source>
        <dbReference type="ARBA" id="ARBA00023163"/>
    </source>
</evidence>
<comment type="caution">
    <text evidence="7">The sequence shown here is derived from an EMBL/GenBank/DDBJ whole genome shotgun (WGS) entry which is preliminary data.</text>
</comment>
<keyword evidence="8" id="KW-1185">Reference proteome</keyword>
<accession>A0ABN0THY6</accession>
<organism evidence="7 8">
    <name type="scientific">Cryptosporangium japonicum</name>
    <dbReference type="NCBI Taxonomy" id="80872"/>
    <lineage>
        <taxon>Bacteria</taxon>
        <taxon>Bacillati</taxon>
        <taxon>Actinomycetota</taxon>
        <taxon>Actinomycetes</taxon>
        <taxon>Cryptosporangiales</taxon>
        <taxon>Cryptosporangiaceae</taxon>
        <taxon>Cryptosporangium</taxon>
    </lineage>
</organism>
<evidence type="ECO:0000256" key="2">
    <source>
        <dbReference type="ARBA" id="ARBA00023015"/>
    </source>
</evidence>
<protein>
    <submittedName>
        <fullName evidence="7">Uncharacterized protein</fullName>
    </submittedName>
</protein>
<keyword evidence="4" id="KW-0804">Transcription</keyword>
<dbReference type="Pfam" id="PF08281">
    <property type="entry name" value="Sigma70_r4_2"/>
    <property type="match status" value="1"/>
</dbReference>
<feature type="domain" description="RNA polymerase sigma factor 70 region 4 type 2" evidence="6">
    <location>
        <begin position="110"/>
        <end position="160"/>
    </location>
</feature>
<keyword evidence="2" id="KW-0805">Transcription regulation</keyword>